<dbReference type="EMBL" id="JAFBEC010000019">
    <property type="protein sequence ID" value="MBM7634934.1"/>
    <property type="molecule type" value="Genomic_DNA"/>
</dbReference>
<keyword evidence="2" id="KW-1185">Reference proteome</keyword>
<reference evidence="1 2" key="1">
    <citation type="submission" date="2021-01" db="EMBL/GenBank/DDBJ databases">
        <title>Genomic Encyclopedia of Type Strains, Phase IV (KMG-IV): sequencing the most valuable type-strain genomes for metagenomic binning, comparative biology and taxonomic classification.</title>
        <authorList>
            <person name="Goeker M."/>
        </authorList>
    </citation>
    <scope>NUCLEOTIDE SEQUENCE [LARGE SCALE GENOMIC DNA]</scope>
    <source>
        <strain evidence="1 2">DSM 25540</strain>
    </source>
</reference>
<name>A0ABS2PHX2_9BACL</name>
<comment type="caution">
    <text evidence="1">The sequence shown here is derived from an EMBL/GenBank/DDBJ whole genome shotgun (WGS) entry which is preliminary data.</text>
</comment>
<proteinExistence type="predicted"/>
<dbReference type="Proteomes" id="UP000741863">
    <property type="component" value="Unassembled WGS sequence"/>
</dbReference>
<gene>
    <name evidence="1" type="ORF">JOD17_004061</name>
</gene>
<accession>A0ABS2PHX2</accession>
<sequence>MTVAYLPIKKPQIELVKTKCTVRYDDVSPPDYSVDYGEGILVDGRYLVNITDQKSGPCLDVLKLKHRHLSPERVEYDLDDDIDGFNWVADGGLQVTAQELLQMSAVDLLLHMRETETGGC</sequence>
<protein>
    <submittedName>
        <fullName evidence="1">Uncharacterized protein</fullName>
    </submittedName>
</protein>
<dbReference type="RefSeq" id="WP_204699681.1">
    <property type="nucleotide sequence ID" value="NZ_JAFBEC010000019.1"/>
</dbReference>
<evidence type="ECO:0000313" key="1">
    <source>
        <dbReference type="EMBL" id="MBM7634934.1"/>
    </source>
</evidence>
<evidence type="ECO:0000313" key="2">
    <source>
        <dbReference type="Proteomes" id="UP000741863"/>
    </source>
</evidence>
<organism evidence="1 2">
    <name type="scientific">Geomicrobium sediminis</name>
    <dbReference type="NCBI Taxonomy" id="1347788"/>
    <lineage>
        <taxon>Bacteria</taxon>
        <taxon>Bacillati</taxon>
        <taxon>Bacillota</taxon>
        <taxon>Bacilli</taxon>
        <taxon>Bacillales</taxon>
        <taxon>Geomicrobium</taxon>
    </lineage>
</organism>